<dbReference type="InterPro" id="IPR020814">
    <property type="entry name" value="Ribosomal_S6_plastid/chlpt"/>
</dbReference>
<sequence length="106" mass="12011">MEQALNSGDNGLRDYELVVIISPEVAEEEIPATLEKIGRFIIDRGGSITEVNQWGRRKLAYPIRSFMEGNYALTHFKLEPRLTAELEASLGLSEEILRHLLVRLSD</sequence>
<dbReference type="Pfam" id="PF01250">
    <property type="entry name" value="Ribosomal_S6"/>
    <property type="match status" value="1"/>
</dbReference>
<dbReference type="PANTHER" id="PTHR21011">
    <property type="entry name" value="MITOCHONDRIAL 28S RIBOSOMAL PROTEIN S6"/>
    <property type="match status" value="1"/>
</dbReference>
<dbReference type="GO" id="GO:0070181">
    <property type="term" value="F:small ribosomal subunit rRNA binding"/>
    <property type="evidence" value="ECO:0007669"/>
    <property type="project" value="TreeGrafter"/>
</dbReference>
<proteinExistence type="inferred from homology"/>
<comment type="similarity">
    <text evidence="1">Belongs to the bacterial ribosomal protein bS6 family.</text>
</comment>
<gene>
    <name evidence="2" type="ORF">S01H1_34181</name>
</gene>
<dbReference type="InterPro" id="IPR035980">
    <property type="entry name" value="Ribosomal_bS6_sf"/>
</dbReference>
<dbReference type="GO" id="GO:0006412">
    <property type="term" value="P:translation"/>
    <property type="evidence" value="ECO:0007669"/>
    <property type="project" value="InterPro"/>
</dbReference>
<dbReference type="HAMAP" id="MF_00360">
    <property type="entry name" value="Ribosomal_bS6"/>
    <property type="match status" value="1"/>
</dbReference>
<dbReference type="EMBL" id="BARS01021262">
    <property type="protein sequence ID" value="GAG01660.1"/>
    <property type="molecule type" value="Genomic_DNA"/>
</dbReference>
<name>X0U7X9_9ZZZZ</name>
<comment type="caution">
    <text evidence="2">The sequence shown here is derived from an EMBL/GenBank/DDBJ whole genome shotgun (WGS) entry which is preliminary data.</text>
</comment>
<protein>
    <recommendedName>
        <fullName evidence="3">30S ribosomal protein S6</fullName>
    </recommendedName>
</protein>
<dbReference type="GO" id="GO:0005840">
    <property type="term" value="C:ribosome"/>
    <property type="evidence" value="ECO:0007669"/>
    <property type="project" value="InterPro"/>
</dbReference>
<organism evidence="2">
    <name type="scientific">marine sediment metagenome</name>
    <dbReference type="NCBI Taxonomy" id="412755"/>
    <lineage>
        <taxon>unclassified sequences</taxon>
        <taxon>metagenomes</taxon>
        <taxon>ecological metagenomes</taxon>
    </lineage>
</organism>
<reference evidence="2" key="1">
    <citation type="journal article" date="2014" name="Front. Microbiol.">
        <title>High frequency of phylogenetically diverse reductive dehalogenase-homologous genes in deep subseafloor sedimentary metagenomes.</title>
        <authorList>
            <person name="Kawai M."/>
            <person name="Futagami T."/>
            <person name="Toyoda A."/>
            <person name="Takaki Y."/>
            <person name="Nishi S."/>
            <person name="Hori S."/>
            <person name="Arai W."/>
            <person name="Tsubouchi T."/>
            <person name="Morono Y."/>
            <person name="Uchiyama I."/>
            <person name="Ito T."/>
            <person name="Fujiyama A."/>
            <person name="Inagaki F."/>
            <person name="Takami H."/>
        </authorList>
    </citation>
    <scope>NUCLEOTIDE SEQUENCE</scope>
    <source>
        <strain evidence="2">Expedition CK06-06</strain>
    </source>
</reference>
<dbReference type="InterPro" id="IPR000529">
    <property type="entry name" value="Ribosomal_bS6"/>
</dbReference>
<evidence type="ECO:0008006" key="3">
    <source>
        <dbReference type="Google" id="ProtNLM"/>
    </source>
</evidence>
<dbReference type="AlphaFoldDB" id="X0U7X9"/>
<dbReference type="GO" id="GO:0005737">
    <property type="term" value="C:cytoplasm"/>
    <property type="evidence" value="ECO:0007669"/>
    <property type="project" value="UniProtKB-ARBA"/>
</dbReference>
<evidence type="ECO:0000313" key="2">
    <source>
        <dbReference type="EMBL" id="GAG01660.1"/>
    </source>
</evidence>
<dbReference type="SUPFAM" id="SSF54995">
    <property type="entry name" value="Ribosomal protein S6"/>
    <property type="match status" value="1"/>
</dbReference>
<evidence type="ECO:0000256" key="1">
    <source>
        <dbReference type="ARBA" id="ARBA00009512"/>
    </source>
</evidence>
<dbReference type="Gene3D" id="3.30.70.60">
    <property type="match status" value="1"/>
</dbReference>
<accession>X0U7X9</accession>
<dbReference type="GO" id="GO:0003735">
    <property type="term" value="F:structural constituent of ribosome"/>
    <property type="evidence" value="ECO:0007669"/>
    <property type="project" value="InterPro"/>
</dbReference>
<dbReference type="CDD" id="cd00473">
    <property type="entry name" value="bS6"/>
    <property type="match status" value="1"/>
</dbReference>
<dbReference type="PANTHER" id="PTHR21011:SF1">
    <property type="entry name" value="SMALL RIBOSOMAL SUBUNIT PROTEIN BS6M"/>
    <property type="match status" value="1"/>
</dbReference>
<dbReference type="NCBIfam" id="TIGR00166">
    <property type="entry name" value="S6"/>
    <property type="match status" value="1"/>
</dbReference>
<dbReference type="InterPro" id="IPR014717">
    <property type="entry name" value="Transl_elong_EF1B/ribsomal_bS6"/>
</dbReference>